<feature type="chain" id="PRO_5010990185" description="Secreted protein" evidence="1">
    <location>
        <begin position="19"/>
        <end position="99"/>
    </location>
</feature>
<protein>
    <recommendedName>
        <fullName evidence="4">Secreted protein</fullName>
    </recommendedName>
</protein>
<dbReference type="AlphaFoldDB" id="A0A1Y3E410"/>
<gene>
    <name evidence="2" type="ORF">D917_00826</name>
</gene>
<organism evidence="2 3">
    <name type="scientific">Trichinella nativa</name>
    <dbReference type="NCBI Taxonomy" id="6335"/>
    <lineage>
        <taxon>Eukaryota</taxon>
        <taxon>Metazoa</taxon>
        <taxon>Ecdysozoa</taxon>
        <taxon>Nematoda</taxon>
        <taxon>Enoplea</taxon>
        <taxon>Dorylaimia</taxon>
        <taxon>Trichinellida</taxon>
        <taxon>Trichinellidae</taxon>
        <taxon>Trichinella</taxon>
    </lineage>
</organism>
<evidence type="ECO:0008006" key="4">
    <source>
        <dbReference type="Google" id="ProtNLM"/>
    </source>
</evidence>
<reference evidence="2 3" key="1">
    <citation type="submission" date="2015-04" db="EMBL/GenBank/DDBJ databases">
        <title>Draft genome of the roundworm Trichinella nativa.</title>
        <authorList>
            <person name="Mitreva M."/>
        </authorList>
    </citation>
    <scope>NUCLEOTIDE SEQUENCE [LARGE SCALE GENOMIC DNA]</scope>
    <source>
        <strain evidence="2 3">ISS45</strain>
    </source>
</reference>
<accession>A0A1Y3E410</accession>
<name>A0A1Y3E410_9BILA</name>
<sequence>MSFICVVVVVVVVAACGGSNDDDAAFFASSLCFRDVSRRRVVATKAIGRVSRKVAKFNVQTANTGRFFFLDISLPRLLVVDNWLLGHLEKRFDRALYFD</sequence>
<dbReference type="Proteomes" id="UP000243006">
    <property type="component" value="Unassembled WGS sequence"/>
</dbReference>
<evidence type="ECO:0000313" key="3">
    <source>
        <dbReference type="Proteomes" id="UP000243006"/>
    </source>
</evidence>
<proteinExistence type="predicted"/>
<evidence type="ECO:0000256" key="1">
    <source>
        <dbReference type="SAM" id="SignalP"/>
    </source>
</evidence>
<evidence type="ECO:0000313" key="2">
    <source>
        <dbReference type="EMBL" id="OUC39785.1"/>
    </source>
</evidence>
<dbReference type="EMBL" id="LVZM01023725">
    <property type="protein sequence ID" value="OUC39785.1"/>
    <property type="molecule type" value="Genomic_DNA"/>
</dbReference>
<feature type="signal peptide" evidence="1">
    <location>
        <begin position="1"/>
        <end position="18"/>
    </location>
</feature>
<keyword evidence="1" id="KW-0732">Signal</keyword>
<comment type="caution">
    <text evidence="2">The sequence shown here is derived from an EMBL/GenBank/DDBJ whole genome shotgun (WGS) entry which is preliminary data.</text>
</comment>